<proteinExistence type="inferred from homology"/>
<dbReference type="FunFam" id="3.40.50.2300:FF:000219">
    <property type="entry name" value="Glutamate metabotropic receptor 5"/>
    <property type="match status" value="2"/>
</dbReference>
<dbReference type="Pfam" id="PF00003">
    <property type="entry name" value="7tm_3"/>
    <property type="match status" value="1"/>
</dbReference>
<keyword evidence="13" id="KW-0325">Glycoprotein</keyword>
<feature type="transmembrane region" description="Helical" evidence="20">
    <location>
        <begin position="765"/>
        <end position="790"/>
    </location>
</feature>
<evidence type="ECO:0000256" key="5">
    <source>
        <dbReference type="ARBA" id="ARBA00022692"/>
    </source>
</evidence>
<evidence type="ECO:0000256" key="20">
    <source>
        <dbReference type="SAM" id="Phobius"/>
    </source>
</evidence>
<dbReference type="InterPro" id="IPR050726">
    <property type="entry name" value="mGluR"/>
</dbReference>
<keyword evidence="15" id="KW-0628">Postsynaptic cell membrane</keyword>
<dbReference type="GO" id="GO:0042391">
    <property type="term" value="P:regulation of membrane potential"/>
    <property type="evidence" value="ECO:0007669"/>
    <property type="project" value="UniProtKB-ARBA"/>
</dbReference>
<evidence type="ECO:0000256" key="18">
    <source>
        <dbReference type="ARBA" id="ARBA00070133"/>
    </source>
</evidence>
<keyword evidence="10 20" id="KW-0472">Membrane</keyword>
<dbReference type="SUPFAM" id="SSF53822">
    <property type="entry name" value="Periplasmic binding protein-like I"/>
    <property type="match status" value="1"/>
</dbReference>
<evidence type="ECO:0000256" key="13">
    <source>
        <dbReference type="ARBA" id="ARBA00023180"/>
    </source>
</evidence>
<dbReference type="FunFam" id="2.10.50.30:FF:000001">
    <property type="entry name" value="metabotropic glutamate receptor 1"/>
    <property type="match status" value="1"/>
</dbReference>
<dbReference type="Pfam" id="PF07562">
    <property type="entry name" value="NCD3G"/>
    <property type="match status" value="1"/>
</dbReference>
<evidence type="ECO:0000259" key="21">
    <source>
        <dbReference type="PROSITE" id="PS50259"/>
    </source>
</evidence>
<dbReference type="PRINTS" id="PR00593">
    <property type="entry name" value="MTABOTROPICR"/>
</dbReference>
<evidence type="ECO:0000256" key="8">
    <source>
        <dbReference type="ARBA" id="ARBA00023018"/>
    </source>
</evidence>
<dbReference type="InterPro" id="IPR038550">
    <property type="entry name" value="GPCR_3_9-Cys_sf"/>
</dbReference>
<keyword evidence="23" id="KW-1185">Reference proteome</keyword>
<evidence type="ECO:0000256" key="11">
    <source>
        <dbReference type="ARBA" id="ARBA00023157"/>
    </source>
</evidence>
<comment type="subcellular location">
    <subcellularLocation>
        <location evidence="1">Cell projection</location>
        <location evidence="1">Dendrite</location>
    </subcellularLocation>
    <subcellularLocation>
        <location evidence="17">Postsynaptic cell membrane</location>
        <topology evidence="17">Multi-pass membrane protein</topology>
    </subcellularLocation>
</comment>
<dbReference type="InterPro" id="IPR017978">
    <property type="entry name" value="GPCR_3_C"/>
</dbReference>
<dbReference type="GO" id="GO:0030425">
    <property type="term" value="C:dendrite"/>
    <property type="evidence" value="ECO:0007669"/>
    <property type="project" value="UniProtKB-SubCell"/>
</dbReference>
<dbReference type="InterPro" id="IPR000162">
    <property type="entry name" value="GPCR_3_mtglu_rcpt"/>
</dbReference>
<dbReference type="InterPro" id="IPR019588">
    <property type="entry name" value="Metabotropic_Glu_rcpt_Homer-bd"/>
</dbReference>
<dbReference type="PROSITE" id="PS50259">
    <property type="entry name" value="G_PROTEIN_RECEP_F3_4"/>
    <property type="match status" value="1"/>
</dbReference>
<dbReference type="GO" id="GO:0007206">
    <property type="term" value="P:phospholipase C-activating G protein-coupled glutamate receptor signaling pathway"/>
    <property type="evidence" value="ECO:0007669"/>
    <property type="project" value="UniProtKB-ARBA"/>
</dbReference>
<dbReference type="InterPro" id="IPR028082">
    <property type="entry name" value="Peripla_BP_I"/>
</dbReference>
<feature type="transmembrane region" description="Helical" evidence="20">
    <location>
        <begin position="583"/>
        <end position="603"/>
    </location>
</feature>
<keyword evidence="5 20" id="KW-0812">Transmembrane</keyword>
<dbReference type="GeneTree" id="ENSGT01030000234595"/>
<feature type="region of interest" description="Disordered" evidence="19">
    <location>
        <begin position="955"/>
        <end position="974"/>
    </location>
</feature>
<evidence type="ECO:0000256" key="15">
    <source>
        <dbReference type="ARBA" id="ARBA00023257"/>
    </source>
</evidence>
<dbReference type="CDD" id="cd06374">
    <property type="entry name" value="PBP1_mGluR_groupI"/>
    <property type="match status" value="1"/>
</dbReference>
<dbReference type="InterPro" id="IPR017979">
    <property type="entry name" value="GPCR_3_CS"/>
</dbReference>
<evidence type="ECO:0000256" key="6">
    <source>
        <dbReference type="ARBA" id="ARBA00022729"/>
    </source>
</evidence>
<feature type="domain" description="G-protein coupled receptors family 3 profile" evidence="21">
    <location>
        <begin position="558"/>
        <end position="807"/>
    </location>
</feature>
<evidence type="ECO:0000256" key="17">
    <source>
        <dbReference type="ARBA" id="ARBA00034104"/>
    </source>
</evidence>
<gene>
    <name evidence="22" type="primary">grm5a</name>
</gene>
<evidence type="ECO:0000256" key="16">
    <source>
        <dbReference type="ARBA" id="ARBA00023273"/>
    </source>
</evidence>
<evidence type="ECO:0000256" key="2">
    <source>
        <dbReference type="ARBA" id="ARBA00007242"/>
    </source>
</evidence>
<name>A0A8D0AFS6_SANLU</name>
<dbReference type="Gene3D" id="2.10.50.30">
    <property type="entry name" value="GPCR, family 3, nine cysteines domain"/>
    <property type="match status" value="1"/>
</dbReference>
<dbReference type="PANTHER" id="PTHR24060">
    <property type="entry name" value="METABOTROPIC GLUTAMATE RECEPTOR"/>
    <property type="match status" value="1"/>
</dbReference>
<evidence type="ECO:0000313" key="23">
    <source>
        <dbReference type="Proteomes" id="UP000694568"/>
    </source>
</evidence>
<evidence type="ECO:0000256" key="3">
    <source>
        <dbReference type="ARBA" id="ARBA00022475"/>
    </source>
</evidence>
<evidence type="ECO:0000256" key="7">
    <source>
        <dbReference type="ARBA" id="ARBA00022989"/>
    </source>
</evidence>
<evidence type="ECO:0000313" key="22">
    <source>
        <dbReference type="Ensembl" id="ENSSLUP00000054491.1"/>
    </source>
</evidence>
<feature type="transmembrane region" description="Helical" evidence="20">
    <location>
        <begin position="553"/>
        <end position="571"/>
    </location>
</feature>
<feature type="transmembrane region" description="Helical" evidence="20">
    <location>
        <begin position="653"/>
        <end position="680"/>
    </location>
</feature>
<dbReference type="AlphaFoldDB" id="A0A8D0AFS6"/>
<dbReference type="PRINTS" id="PR01055">
    <property type="entry name" value="MTABOTROPC5R"/>
</dbReference>
<dbReference type="PROSITE" id="PS00980">
    <property type="entry name" value="G_PROTEIN_RECEP_F3_2"/>
    <property type="match status" value="1"/>
</dbReference>
<dbReference type="PROSITE" id="PS00981">
    <property type="entry name" value="G_PROTEIN_RECEP_F3_3"/>
    <property type="match status" value="1"/>
</dbReference>
<comment type="similarity">
    <text evidence="2">Belongs to the G-protein coupled receptor 3 family.</text>
</comment>
<accession>A0A8D0AFS6</accession>
<keyword evidence="3" id="KW-1003">Cell membrane</keyword>
<dbReference type="Pfam" id="PF10606">
    <property type="entry name" value="GluR_Homer-bdg"/>
    <property type="match status" value="1"/>
</dbReference>
<keyword evidence="14" id="KW-0807">Transducer</keyword>
<evidence type="ECO:0000256" key="1">
    <source>
        <dbReference type="ARBA" id="ARBA00004279"/>
    </source>
</evidence>
<keyword evidence="12" id="KW-0675">Receptor</keyword>
<feature type="compositionally biased region" description="Low complexity" evidence="19">
    <location>
        <begin position="1028"/>
        <end position="1047"/>
    </location>
</feature>
<dbReference type="InterPro" id="IPR011500">
    <property type="entry name" value="GPCR_3_9-Cys_dom"/>
</dbReference>
<evidence type="ECO:0000256" key="10">
    <source>
        <dbReference type="ARBA" id="ARBA00023136"/>
    </source>
</evidence>
<dbReference type="SMART" id="SM01229">
    <property type="entry name" value="GluR_Homer-bdg"/>
    <property type="match status" value="1"/>
</dbReference>
<reference evidence="22" key="2">
    <citation type="submission" date="2025-09" db="UniProtKB">
        <authorList>
            <consortium name="Ensembl"/>
        </authorList>
    </citation>
    <scope>IDENTIFICATION</scope>
</reference>
<dbReference type="GO" id="GO:0004930">
    <property type="term" value="F:G protein-coupled receptor activity"/>
    <property type="evidence" value="ECO:0007669"/>
    <property type="project" value="UniProtKB-KW"/>
</dbReference>
<sequence>MAGADLSWLGLKDQVGVNAQNTDRRVLTHIPGDIIIGALFSVHHQPPADKVHERKCGAVREQYGIQRVEAMMHTLDRINADPTILPNITLGCEIRDSCWHSAVALEQSIEFIRDTLVSNEEEESQGRCTAEAGSLLLQAKKPIVGLIGPGSSSVAIQVQNLLQLFNIPQIAYSATSMDLSDKSLYKYFMRVVPSDMQQAKAMVDIVKKYNWSYVSAIHTEGNYGESGMEAFKDMAAKEGICIAHSDKIYSNAGEQSFDKLLQKLRAHLPKARVVACFCEGMTVRGILMAMRRQGLVGEFLLVGSDGWADRSDVTDGYQREAAGGITIKLKSAYVTWFDDYYLKPEFWQHRFQCRLRGHPQESSMYNRTWRESLRHQYAQDTKMGFVINAIYSMAYGLHAMQQSLCPGYKGLCENMRPIDGRKLLDFLMRTNFTGVSGETIYFDQSGDSPGRYEIMNFKRTGEDEYAYIYVGSWDQGGLKMNDEEIWSNNSDIIQSVCSEPCQKAQIKVIRKGEVSCCWTCTPCKENEFVFDEYTCRACDLGFWPTYDLTGKHTLFMCLLLLYFLCVYFIFWDTPVVKSSSRELCYIILVGICLGYLCTFTLIAKPHIVYCYLQRLGIGLSPAMSYSALVTKTNRIARILAGSKKKICTKKPRFMSACAQLVIAFLLILLQLGIIVALFIIEPPQVIYDFPSISEVHLICNLTTLGVVAPLGYNGLLILSCTFYAFKTRNVPANFNEAKYIAFTMYTTCIIWLAFVPIYFGSNYKIITMCFSVSLSATVALCCMFVPKVYIMLAKPEKNVRSAFTTSTVVRMHVGDAKKAAKTGKTSSSMANLFRRRGSAQDISSNGKSVTWAQNEHSYRPNIWKRMSFHVKKKEAVEVNQTAIIKPFSKGGDTPADTGGVGMVDGADISIIGGTTIMDQISCVVNRFTANISELNTMMLPGGVTISSTSTTALPAAADAAPGPPQYLTSRSRQAPSNATTYAEVAVVSNFCENRPAGKIYEHLAGTCVSSRRAKDMEELVALTPPSPFRDSSLSSSGSSPTSMSPASEAEYDQLLLRHYSQSSSSL</sequence>
<evidence type="ECO:0000256" key="9">
    <source>
        <dbReference type="ARBA" id="ARBA00023040"/>
    </source>
</evidence>
<evidence type="ECO:0000256" key="14">
    <source>
        <dbReference type="ARBA" id="ARBA00023224"/>
    </source>
</evidence>
<dbReference type="GO" id="GO:0007268">
    <property type="term" value="P:chemical synaptic transmission"/>
    <property type="evidence" value="ECO:0007669"/>
    <property type="project" value="UniProtKB-ARBA"/>
</dbReference>
<keyword evidence="11" id="KW-1015">Disulfide bond</keyword>
<dbReference type="FunFam" id="3.40.50.2300:FF:000337">
    <property type="entry name" value="Metabotropic glutamate receptor 1"/>
    <property type="match status" value="1"/>
</dbReference>
<dbReference type="PROSITE" id="PS00979">
    <property type="entry name" value="G_PROTEIN_RECEP_F3_1"/>
    <property type="match status" value="1"/>
</dbReference>
<dbReference type="InterPro" id="IPR000337">
    <property type="entry name" value="GPCR_3"/>
</dbReference>
<feature type="transmembrane region" description="Helical" evidence="20">
    <location>
        <begin position="700"/>
        <end position="725"/>
    </location>
</feature>
<dbReference type="InterPro" id="IPR001828">
    <property type="entry name" value="ANF_lig-bd_rcpt"/>
</dbReference>
<dbReference type="PRINTS" id="PR00248">
    <property type="entry name" value="GPCRMGR"/>
</dbReference>
<evidence type="ECO:0000256" key="19">
    <source>
        <dbReference type="SAM" id="MobiDB-lite"/>
    </source>
</evidence>
<keyword evidence="7 20" id="KW-1133">Transmembrane helix</keyword>
<dbReference type="Gene3D" id="3.40.50.2300">
    <property type="match status" value="2"/>
</dbReference>
<feature type="region of interest" description="Disordered" evidence="19">
    <location>
        <begin position="1021"/>
        <end position="1052"/>
    </location>
</feature>
<keyword evidence="4" id="KW-0597">Phosphoprotein</keyword>
<organism evidence="22 23">
    <name type="scientific">Sander lucioperca</name>
    <name type="common">Pike-perch</name>
    <name type="synonym">Perca lucioperca</name>
    <dbReference type="NCBI Taxonomy" id="283035"/>
    <lineage>
        <taxon>Eukaryota</taxon>
        <taxon>Metazoa</taxon>
        <taxon>Chordata</taxon>
        <taxon>Craniata</taxon>
        <taxon>Vertebrata</taxon>
        <taxon>Euteleostomi</taxon>
        <taxon>Actinopterygii</taxon>
        <taxon>Neopterygii</taxon>
        <taxon>Teleostei</taxon>
        <taxon>Neoteleostei</taxon>
        <taxon>Acanthomorphata</taxon>
        <taxon>Eupercaria</taxon>
        <taxon>Perciformes</taxon>
        <taxon>Percoidei</taxon>
        <taxon>Percidae</taxon>
        <taxon>Luciopercinae</taxon>
        <taxon>Sander</taxon>
    </lineage>
</organism>
<keyword evidence="6" id="KW-0732">Signal</keyword>
<feature type="transmembrane region" description="Helical" evidence="20">
    <location>
        <begin position="737"/>
        <end position="759"/>
    </location>
</feature>
<reference evidence="22" key="1">
    <citation type="submission" date="2025-08" db="UniProtKB">
        <authorList>
            <consortium name="Ensembl"/>
        </authorList>
    </citation>
    <scope>IDENTIFICATION</scope>
</reference>
<feature type="transmembrane region" description="Helical" evidence="20">
    <location>
        <begin position="615"/>
        <end position="632"/>
    </location>
</feature>
<dbReference type="GO" id="GO:0045211">
    <property type="term" value="C:postsynaptic membrane"/>
    <property type="evidence" value="ECO:0007669"/>
    <property type="project" value="UniProtKB-SubCell"/>
</dbReference>
<dbReference type="Ensembl" id="ENSSLUT00000056087.1">
    <property type="protein sequence ID" value="ENSSLUP00000054491.1"/>
    <property type="gene ID" value="ENSSLUG00000023313.1"/>
</dbReference>
<dbReference type="Pfam" id="PF01094">
    <property type="entry name" value="ANF_receptor"/>
    <property type="match status" value="1"/>
</dbReference>
<keyword evidence="16" id="KW-0966">Cell projection</keyword>
<evidence type="ECO:0000256" key="12">
    <source>
        <dbReference type="ARBA" id="ARBA00023170"/>
    </source>
</evidence>
<keyword evidence="9" id="KW-0297">G-protein coupled receptor</keyword>
<dbReference type="Proteomes" id="UP000694568">
    <property type="component" value="Unplaced"/>
</dbReference>
<dbReference type="InterPro" id="IPR000202">
    <property type="entry name" value="GPCR_3_mGluR5"/>
</dbReference>
<dbReference type="GO" id="GO:0008066">
    <property type="term" value="F:glutamate receptor activity"/>
    <property type="evidence" value="ECO:0007669"/>
    <property type="project" value="UniProtKB-ARBA"/>
</dbReference>
<protein>
    <recommendedName>
        <fullName evidence="18">Metabotropic glutamate receptor 1</fullName>
    </recommendedName>
</protein>
<keyword evidence="8" id="KW-0770">Synapse</keyword>
<evidence type="ECO:0000256" key="4">
    <source>
        <dbReference type="ARBA" id="ARBA00022553"/>
    </source>
</evidence>
<dbReference type="CDD" id="cd15450">
    <property type="entry name" value="7tmC_mGluR5"/>
    <property type="match status" value="1"/>
</dbReference>